<dbReference type="Pfam" id="PF12796">
    <property type="entry name" value="Ank_2"/>
    <property type="match status" value="1"/>
</dbReference>
<evidence type="ECO:0000313" key="2">
    <source>
        <dbReference type="EMBL" id="KAF0896232.1"/>
    </source>
</evidence>
<evidence type="ECO:0000313" key="3">
    <source>
        <dbReference type="Proteomes" id="UP000479710"/>
    </source>
</evidence>
<dbReference type="EMBL" id="SPHZ02000010">
    <property type="protein sequence ID" value="KAF0896232.1"/>
    <property type="molecule type" value="Genomic_DNA"/>
</dbReference>
<keyword evidence="3" id="KW-1185">Reference proteome</keyword>
<dbReference type="PANTHER" id="PTHR24121">
    <property type="entry name" value="NO MECHANORECEPTOR POTENTIAL C, ISOFORM D-RELATED"/>
    <property type="match status" value="1"/>
</dbReference>
<sequence length="250" mass="26561">MAMEAIASGQVKLRAELLLAASGGKWEELNDLLNSQDQDASTLQVVVNIDETTPATTANPRPTAAAAPAVGRPLDLDSILHVVASSGDGANFLKSADVIYAKDAHLLYSPNSNGDTPLQCAARAGNIGMVSHLINLAIMEVDGNARLKEMLKNQNGERKPTAVPGDTALHDALRLADKKILKEMVDKLLTFSVELASIDSTNGTSPLYLAVMLGHYDIANTLYQKNKRLSYSGPDGQNVLHVAVLRSHGA</sequence>
<keyword evidence="1" id="KW-0040">ANK repeat</keyword>
<dbReference type="PROSITE" id="PS50088">
    <property type="entry name" value="ANK_REPEAT"/>
    <property type="match status" value="1"/>
</dbReference>
<proteinExistence type="predicted"/>
<dbReference type="InterPro" id="IPR036770">
    <property type="entry name" value="Ankyrin_rpt-contain_sf"/>
</dbReference>
<dbReference type="InterPro" id="IPR002110">
    <property type="entry name" value="Ankyrin_rpt"/>
</dbReference>
<dbReference type="Pfam" id="PF00023">
    <property type="entry name" value="Ank"/>
    <property type="match status" value="1"/>
</dbReference>
<dbReference type="Proteomes" id="UP000479710">
    <property type="component" value="Unassembled WGS sequence"/>
</dbReference>
<feature type="repeat" description="ANK" evidence="1">
    <location>
        <begin position="202"/>
        <end position="234"/>
    </location>
</feature>
<dbReference type="AlphaFoldDB" id="A0A6G1C7Q9"/>
<evidence type="ECO:0000256" key="1">
    <source>
        <dbReference type="PROSITE-ProRule" id="PRU00023"/>
    </source>
</evidence>
<dbReference type="PANTHER" id="PTHR24121:SF21">
    <property type="entry name" value="ANKYRIN REPEAT FAMILY PROTEIN"/>
    <property type="match status" value="1"/>
</dbReference>
<organism evidence="2 3">
    <name type="scientific">Oryza meyeriana var. granulata</name>
    <dbReference type="NCBI Taxonomy" id="110450"/>
    <lineage>
        <taxon>Eukaryota</taxon>
        <taxon>Viridiplantae</taxon>
        <taxon>Streptophyta</taxon>
        <taxon>Embryophyta</taxon>
        <taxon>Tracheophyta</taxon>
        <taxon>Spermatophyta</taxon>
        <taxon>Magnoliopsida</taxon>
        <taxon>Liliopsida</taxon>
        <taxon>Poales</taxon>
        <taxon>Poaceae</taxon>
        <taxon>BOP clade</taxon>
        <taxon>Oryzoideae</taxon>
        <taxon>Oryzeae</taxon>
        <taxon>Oryzinae</taxon>
        <taxon>Oryza</taxon>
        <taxon>Oryza meyeriana</taxon>
    </lineage>
</organism>
<reference evidence="2 3" key="1">
    <citation type="submission" date="2019-11" db="EMBL/GenBank/DDBJ databases">
        <title>Whole genome sequence of Oryza granulata.</title>
        <authorList>
            <person name="Li W."/>
        </authorList>
    </citation>
    <scope>NUCLEOTIDE SEQUENCE [LARGE SCALE GENOMIC DNA]</scope>
    <source>
        <strain evidence="3">cv. Menghai</strain>
        <tissue evidence="2">Leaf</tissue>
    </source>
</reference>
<dbReference type="SMART" id="SM00248">
    <property type="entry name" value="ANK"/>
    <property type="match status" value="3"/>
</dbReference>
<accession>A0A6G1C7Q9</accession>
<gene>
    <name evidence="2" type="ORF">E2562_019714</name>
</gene>
<protein>
    <submittedName>
        <fullName evidence="2">Uncharacterized protein</fullName>
    </submittedName>
</protein>
<dbReference type="Gene3D" id="1.25.40.20">
    <property type="entry name" value="Ankyrin repeat-containing domain"/>
    <property type="match status" value="2"/>
</dbReference>
<comment type="caution">
    <text evidence="2">The sequence shown here is derived from an EMBL/GenBank/DDBJ whole genome shotgun (WGS) entry which is preliminary data.</text>
</comment>
<name>A0A6G1C7Q9_9ORYZ</name>
<dbReference type="SUPFAM" id="SSF48403">
    <property type="entry name" value="Ankyrin repeat"/>
    <property type="match status" value="1"/>
</dbReference>
<dbReference type="OrthoDB" id="683657at2759"/>